<evidence type="ECO:0000256" key="14">
    <source>
        <dbReference type="RuleBase" id="RU000405"/>
    </source>
</evidence>
<dbReference type="Pfam" id="PF07714">
    <property type="entry name" value="PK_Tyr_Ser-Thr"/>
    <property type="match status" value="1"/>
</dbReference>
<dbReference type="GO" id="GO:0005524">
    <property type="term" value="F:ATP binding"/>
    <property type="evidence" value="ECO:0007669"/>
    <property type="project" value="InterPro"/>
</dbReference>
<dbReference type="PANTHER" id="PTHR11920">
    <property type="entry name" value="GUANYLYL CYCLASE"/>
    <property type="match status" value="1"/>
</dbReference>
<evidence type="ECO:0000256" key="1">
    <source>
        <dbReference type="ARBA" id="ARBA00001436"/>
    </source>
</evidence>
<keyword evidence="5" id="KW-0732">Signal</keyword>
<proteinExistence type="inferred from homology"/>
<dbReference type="InterPro" id="IPR018297">
    <property type="entry name" value="A/G_cyclase_CS"/>
</dbReference>
<evidence type="ECO:0000256" key="9">
    <source>
        <dbReference type="ARBA" id="ARBA00023136"/>
    </source>
</evidence>
<evidence type="ECO:0000256" key="8">
    <source>
        <dbReference type="ARBA" id="ARBA00023134"/>
    </source>
</evidence>
<dbReference type="Gene3D" id="3.30.70.1230">
    <property type="entry name" value="Nucleotide cyclase"/>
    <property type="match status" value="1"/>
</dbReference>
<feature type="region of interest" description="Disordered" evidence="16">
    <location>
        <begin position="1192"/>
        <end position="1224"/>
    </location>
</feature>
<evidence type="ECO:0000313" key="19">
    <source>
        <dbReference type="Proteomes" id="UP000694845"/>
    </source>
</evidence>
<keyword evidence="8" id="KW-0342">GTP-binding</keyword>
<dbReference type="SMART" id="SM00044">
    <property type="entry name" value="CYCc"/>
    <property type="match status" value="1"/>
</dbReference>
<evidence type="ECO:0000259" key="18">
    <source>
        <dbReference type="PROSITE" id="PS50125"/>
    </source>
</evidence>
<dbReference type="Proteomes" id="UP000694845">
    <property type="component" value="Unplaced"/>
</dbReference>
<dbReference type="KEGG" id="aplc:110979673"/>
<keyword evidence="10" id="KW-0675">Receptor</keyword>
<evidence type="ECO:0000313" key="20">
    <source>
        <dbReference type="RefSeq" id="XP_022091375.1"/>
    </source>
</evidence>
<evidence type="ECO:0000256" key="4">
    <source>
        <dbReference type="ARBA" id="ARBA00022692"/>
    </source>
</evidence>
<feature type="compositionally biased region" description="Polar residues" evidence="16">
    <location>
        <begin position="1194"/>
        <end position="1215"/>
    </location>
</feature>
<keyword evidence="13 15" id="KW-0141">cGMP biosynthesis</keyword>
<dbReference type="GO" id="GO:0005525">
    <property type="term" value="F:GTP binding"/>
    <property type="evidence" value="ECO:0007669"/>
    <property type="project" value="UniProtKB-KW"/>
</dbReference>
<dbReference type="RefSeq" id="XP_022091375.1">
    <property type="nucleotide sequence ID" value="XM_022235683.1"/>
</dbReference>
<dbReference type="PROSITE" id="PS50125">
    <property type="entry name" value="GUANYLATE_CYCLASE_2"/>
    <property type="match status" value="1"/>
</dbReference>
<evidence type="ECO:0000256" key="13">
    <source>
        <dbReference type="ARBA" id="ARBA00023293"/>
    </source>
</evidence>
<dbReference type="Pfam" id="PF01094">
    <property type="entry name" value="ANF_receptor"/>
    <property type="match status" value="1"/>
</dbReference>
<dbReference type="GO" id="GO:0004672">
    <property type="term" value="F:protein kinase activity"/>
    <property type="evidence" value="ECO:0007669"/>
    <property type="project" value="InterPro"/>
</dbReference>
<dbReference type="GO" id="GO:0004383">
    <property type="term" value="F:guanylate cyclase activity"/>
    <property type="evidence" value="ECO:0007669"/>
    <property type="project" value="UniProtKB-EC"/>
</dbReference>
<dbReference type="InterPro" id="IPR011009">
    <property type="entry name" value="Kinase-like_dom_sf"/>
</dbReference>
<dbReference type="CDD" id="cd07302">
    <property type="entry name" value="CHD"/>
    <property type="match status" value="1"/>
</dbReference>
<keyword evidence="6" id="KW-0547">Nucleotide-binding</keyword>
<comment type="similarity">
    <text evidence="14">Belongs to the adenylyl cyclase class-4/guanylyl cyclase family.</text>
</comment>
<keyword evidence="4" id="KW-0812">Transmembrane</keyword>
<keyword evidence="7" id="KW-1133">Transmembrane helix</keyword>
<evidence type="ECO:0000259" key="17">
    <source>
        <dbReference type="PROSITE" id="PS50011"/>
    </source>
</evidence>
<dbReference type="PROSITE" id="PS00452">
    <property type="entry name" value="GUANYLATE_CYCLASE_1"/>
    <property type="match status" value="1"/>
</dbReference>
<accession>A0A8B7YG50</accession>
<dbReference type="Gene3D" id="3.40.50.2300">
    <property type="match status" value="3"/>
</dbReference>
<dbReference type="GO" id="GO:0005886">
    <property type="term" value="C:plasma membrane"/>
    <property type="evidence" value="ECO:0007669"/>
    <property type="project" value="TreeGrafter"/>
</dbReference>
<evidence type="ECO:0000256" key="6">
    <source>
        <dbReference type="ARBA" id="ARBA00022741"/>
    </source>
</evidence>
<dbReference type="InterPro" id="IPR028082">
    <property type="entry name" value="Peripla_BP_I"/>
</dbReference>
<dbReference type="FunFam" id="1.10.510.10:FF:000420">
    <property type="entry name" value="Guanylate cyclase"/>
    <property type="match status" value="1"/>
</dbReference>
<dbReference type="PROSITE" id="PS50011">
    <property type="entry name" value="PROTEIN_KINASE_DOM"/>
    <property type="match status" value="1"/>
</dbReference>
<dbReference type="InterPro" id="IPR001245">
    <property type="entry name" value="Ser-Thr/Tyr_kinase_cat_dom"/>
</dbReference>
<feature type="domain" description="Guanylate cyclase" evidence="18">
    <location>
        <begin position="962"/>
        <end position="1091"/>
    </location>
</feature>
<evidence type="ECO:0000256" key="16">
    <source>
        <dbReference type="SAM" id="MobiDB-lite"/>
    </source>
</evidence>
<evidence type="ECO:0000256" key="3">
    <source>
        <dbReference type="ARBA" id="ARBA00012202"/>
    </source>
</evidence>
<name>A0A8B7YG50_ACAPL</name>
<evidence type="ECO:0000256" key="12">
    <source>
        <dbReference type="ARBA" id="ARBA00023239"/>
    </source>
</evidence>
<dbReference type="InterPro" id="IPR000719">
    <property type="entry name" value="Prot_kinase_dom"/>
</dbReference>
<dbReference type="PANTHER" id="PTHR11920:SF335">
    <property type="entry name" value="GUANYLATE CYCLASE"/>
    <property type="match status" value="1"/>
</dbReference>
<gene>
    <name evidence="20" type="primary">LOC110979673</name>
</gene>
<comment type="subcellular location">
    <subcellularLocation>
        <location evidence="2">Membrane</location>
        <topology evidence="2">Single-pass type I membrane protein</topology>
    </subcellularLocation>
</comment>
<dbReference type="SUPFAM" id="SSF56112">
    <property type="entry name" value="Protein kinase-like (PK-like)"/>
    <property type="match status" value="1"/>
</dbReference>
<feature type="domain" description="Protein kinase" evidence="17">
    <location>
        <begin position="620"/>
        <end position="891"/>
    </location>
</feature>
<dbReference type="Pfam" id="PF07701">
    <property type="entry name" value="HNOBA"/>
    <property type="match status" value="1"/>
</dbReference>
<keyword evidence="19" id="KW-1185">Reference proteome</keyword>
<sequence length="1294" mass="146553">MAFELPRRTSNSAVCVGQKTAVGQCRVPRFRKGSSVTPAMCSLMKPVLFFCICFLPLNLASAKTYQNVKGALSQKRDEEGNLIFYQGIPTNESTDSGISTLKPLRLGMLGIWESHATPDRYARVSGGAMTAAVRKVNSRPDLLAEYNLSYTFSDTEGSEDTSIKELAEQWKGGVQAFFGPDFHCVTEARIAAALNLPMLSNKCTAYEVSDKDVYKTFVRTISTDTAVTISVMQLLRHFNWSVVSLVSSDTKKDLSVMENLKMRLPKLNINVSHSEQYTANYWREYLDEDDMRLLKIVERTYKETRVYLFMGKPFELYHFCQAMDEFGLLDNGEYVIVYINVNIPTESDFLALEGDPYSRFFSPEVLAYYRNVLILFHTPPDDETYDQFKDDIMTYLQEPPFNSNLTDFSTEDMVIGEEAPFLYDAVMLYAYALNSTLAKGGEVDDGVEIIREIIDRGTYQSIMGMQRTIDQNGNALMNVSLYALEQNKTAGKGDYYYKIQGVGNFQYNASNNETHLTLKLRKEREISWVSGKPPLDRPRCGFFREYCQPKDEVLQPAQIAGIVVGSMLLIAIVIAAAIHRVWKYEQELASLLWRIDYNEIKFKGQDGSTTTMGSRVSIMTTESRASGDGLRGQIFTNVGNYKGAVVAVKKIFKQHIDVSRSMKKELKIMRDIRHPHLNQFIGACIDSPNICIISEYCQKGSLQDILANDEVKLDNMFVASIVGDIIKGMLYLHSSEIHTHGNLKSSNCLVDSRWVVKICDFGLWRFRPNQQLTELGEHAYYESLLWKSPELLRDPCAPPFGTQKADVYAFGILLFEIILRNGPYGNCPLSPREIVDRVTYPLDITQPFRPNVNEIEECSDCVIHIMQESWDEVPERRPDFKAVRSRLKPLNKGMKSNILDNMIAIMEKYANNLEGIVEDRTQQLIEEKKKTDNLLHQMLPMPVANQLKRGRQVVPESFDSVSIFFSDIVGFTALSSQSTPFQIVDMLNDLYSLFDAIVSYYDVYKVETIGDAYMLVSGLPIHNSRHSGEIASTAIHLLDAVQHFEIRHRPDDRLKLRIGLHSGPVVAGVVGTAMPRYCLFGDTVNTTSRMESNGLPLKIHCSKEIKENLDKIGGYTIEERGLVSMKGKGELLTYWLVGQDENYRREKPLKVNYADQDDAYERRTSKFLSMQGVNDRDSFSGSGKRIDAIPETRSAGTKSCSSRVTALNRPQSAVNPSDRKKFDSNMQNCVSESKIPESTAEQEMIRSELTNTNGLKFQTHETCVHFEEPNKKRFSDTDITLNRPLNECETETIV</sequence>
<dbReference type="SUPFAM" id="SSF55073">
    <property type="entry name" value="Nucleotide cyclase"/>
    <property type="match status" value="1"/>
</dbReference>
<dbReference type="FunFam" id="3.30.70.1230:FF:000004">
    <property type="entry name" value="Guanylate cyclase"/>
    <property type="match status" value="1"/>
</dbReference>
<dbReference type="GO" id="GO:0004016">
    <property type="term" value="F:adenylate cyclase activity"/>
    <property type="evidence" value="ECO:0007669"/>
    <property type="project" value="TreeGrafter"/>
</dbReference>
<keyword evidence="11" id="KW-0325">Glycoprotein</keyword>
<dbReference type="GO" id="GO:0001653">
    <property type="term" value="F:peptide receptor activity"/>
    <property type="evidence" value="ECO:0007669"/>
    <property type="project" value="TreeGrafter"/>
</dbReference>
<keyword evidence="12 14" id="KW-0456">Lyase</keyword>
<dbReference type="InterPro" id="IPR050401">
    <property type="entry name" value="Cyclic_nucleotide_synthase"/>
</dbReference>
<evidence type="ECO:0000256" key="10">
    <source>
        <dbReference type="ARBA" id="ARBA00023170"/>
    </source>
</evidence>
<evidence type="ECO:0000256" key="2">
    <source>
        <dbReference type="ARBA" id="ARBA00004479"/>
    </source>
</evidence>
<comment type="catalytic activity">
    <reaction evidence="1 15">
        <text>GTP = 3',5'-cyclic GMP + diphosphate</text>
        <dbReference type="Rhea" id="RHEA:13665"/>
        <dbReference type="ChEBI" id="CHEBI:33019"/>
        <dbReference type="ChEBI" id="CHEBI:37565"/>
        <dbReference type="ChEBI" id="CHEBI:57746"/>
        <dbReference type="EC" id="4.6.1.2"/>
    </reaction>
</comment>
<dbReference type="InterPro" id="IPR029787">
    <property type="entry name" value="Nucleotide_cyclase"/>
</dbReference>
<dbReference type="OMA" id="FEYLGMM"/>
<dbReference type="InterPro" id="IPR001828">
    <property type="entry name" value="ANF_lig-bd_rcpt"/>
</dbReference>
<keyword evidence="9" id="KW-0472">Membrane</keyword>
<dbReference type="InterPro" id="IPR011645">
    <property type="entry name" value="HNOB_dom_associated"/>
</dbReference>
<evidence type="ECO:0000256" key="5">
    <source>
        <dbReference type="ARBA" id="ARBA00022729"/>
    </source>
</evidence>
<dbReference type="GO" id="GO:0035556">
    <property type="term" value="P:intracellular signal transduction"/>
    <property type="evidence" value="ECO:0007669"/>
    <property type="project" value="InterPro"/>
</dbReference>
<dbReference type="OrthoDB" id="1890790at2759"/>
<reference evidence="20" key="1">
    <citation type="submission" date="2025-08" db="UniProtKB">
        <authorList>
            <consortium name="RefSeq"/>
        </authorList>
    </citation>
    <scope>IDENTIFICATION</scope>
</reference>
<protein>
    <recommendedName>
        <fullName evidence="3 15">Guanylate cyclase</fullName>
        <ecNumber evidence="3 15">4.6.1.2</ecNumber>
    </recommendedName>
</protein>
<dbReference type="Pfam" id="PF00211">
    <property type="entry name" value="Guanylate_cyc"/>
    <property type="match status" value="1"/>
</dbReference>
<evidence type="ECO:0000256" key="7">
    <source>
        <dbReference type="ARBA" id="ARBA00022989"/>
    </source>
</evidence>
<evidence type="ECO:0000256" key="11">
    <source>
        <dbReference type="ARBA" id="ARBA00023180"/>
    </source>
</evidence>
<organism evidence="19 20">
    <name type="scientific">Acanthaster planci</name>
    <name type="common">Crown-of-thorns starfish</name>
    <dbReference type="NCBI Taxonomy" id="133434"/>
    <lineage>
        <taxon>Eukaryota</taxon>
        <taxon>Metazoa</taxon>
        <taxon>Echinodermata</taxon>
        <taxon>Eleutherozoa</taxon>
        <taxon>Asterozoa</taxon>
        <taxon>Asteroidea</taxon>
        <taxon>Valvatacea</taxon>
        <taxon>Valvatida</taxon>
        <taxon>Acanthasteridae</taxon>
        <taxon>Acanthaster</taxon>
    </lineage>
</organism>
<dbReference type="GO" id="GO:0007168">
    <property type="term" value="P:receptor guanylyl cyclase signaling pathway"/>
    <property type="evidence" value="ECO:0007669"/>
    <property type="project" value="TreeGrafter"/>
</dbReference>
<dbReference type="GeneID" id="110979673"/>
<dbReference type="SUPFAM" id="SSF53822">
    <property type="entry name" value="Periplasmic binding protein-like I"/>
    <property type="match status" value="1"/>
</dbReference>
<dbReference type="EC" id="4.6.1.2" evidence="3 15"/>
<dbReference type="InterPro" id="IPR001054">
    <property type="entry name" value="A/G_cyclase"/>
</dbReference>
<dbReference type="CDD" id="cd14042">
    <property type="entry name" value="PK_GC-A_B"/>
    <property type="match status" value="1"/>
</dbReference>
<dbReference type="Gene3D" id="1.10.510.10">
    <property type="entry name" value="Transferase(Phosphotransferase) domain 1"/>
    <property type="match status" value="1"/>
</dbReference>
<evidence type="ECO:0000256" key="15">
    <source>
        <dbReference type="RuleBase" id="RU003431"/>
    </source>
</evidence>